<comment type="caution">
    <text evidence="1">The sequence shown here is derived from an EMBL/GenBank/DDBJ whole genome shotgun (WGS) entry which is preliminary data.</text>
</comment>
<evidence type="ECO:0000313" key="1">
    <source>
        <dbReference type="EMBL" id="KAK4745375.1"/>
    </source>
</evidence>
<name>A0AAN7JJ87_9MYRT</name>
<sequence>MTSSQRTGNDMIKLKERTSNPVIFSKSTFVGRLCSQNSGIVYPTKIPNMPPKGKDVGKQEREAMKCRFATTCCAIWKERNRTLFLGSPPQVDDLIGNIMNLIVEYANVNKDQSHTRNEPNSHMETKGVWKQPSSDTMKINVDDSFYPLTRNVGTRIIVRNEHGSLLRASGSQFYCIHALETKARAVLEVLKLE</sequence>
<protein>
    <recommendedName>
        <fullName evidence="3">RNase H type-1 domain-containing protein</fullName>
    </recommendedName>
</protein>
<evidence type="ECO:0000313" key="2">
    <source>
        <dbReference type="Proteomes" id="UP001345219"/>
    </source>
</evidence>
<organism evidence="1 2">
    <name type="scientific">Trapa incisa</name>
    <dbReference type="NCBI Taxonomy" id="236973"/>
    <lineage>
        <taxon>Eukaryota</taxon>
        <taxon>Viridiplantae</taxon>
        <taxon>Streptophyta</taxon>
        <taxon>Embryophyta</taxon>
        <taxon>Tracheophyta</taxon>
        <taxon>Spermatophyta</taxon>
        <taxon>Magnoliopsida</taxon>
        <taxon>eudicotyledons</taxon>
        <taxon>Gunneridae</taxon>
        <taxon>Pentapetalae</taxon>
        <taxon>rosids</taxon>
        <taxon>malvids</taxon>
        <taxon>Myrtales</taxon>
        <taxon>Lythraceae</taxon>
        <taxon>Trapa</taxon>
    </lineage>
</organism>
<dbReference type="AlphaFoldDB" id="A0AAN7JJ87"/>
<dbReference type="EMBL" id="JAXIOK010000021">
    <property type="protein sequence ID" value="KAK4745375.1"/>
    <property type="molecule type" value="Genomic_DNA"/>
</dbReference>
<gene>
    <name evidence="1" type="ORF">SAY87_011687</name>
</gene>
<evidence type="ECO:0008006" key="3">
    <source>
        <dbReference type="Google" id="ProtNLM"/>
    </source>
</evidence>
<proteinExistence type="predicted"/>
<keyword evidence="2" id="KW-1185">Reference proteome</keyword>
<dbReference type="Proteomes" id="UP001345219">
    <property type="component" value="Chromosome 10"/>
</dbReference>
<reference evidence="1 2" key="1">
    <citation type="journal article" date="2023" name="Hortic Res">
        <title>Pangenome of water caltrop reveals structural variations and asymmetric subgenome divergence after allopolyploidization.</title>
        <authorList>
            <person name="Zhang X."/>
            <person name="Chen Y."/>
            <person name="Wang L."/>
            <person name="Yuan Y."/>
            <person name="Fang M."/>
            <person name="Shi L."/>
            <person name="Lu R."/>
            <person name="Comes H.P."/>
            <person name="Ma Y."/>
            <person name="Chen Y."/>
            <person name="Huang G."/>
            <person name="Zhou Y."/>
            <person name="Zheng Z."/>
            <person name="Qiu Y."/>
        </authorList>
    </citation>
    <scope>NUCLEOTIDE SEQUENCE [LARGE SCALE GENOMIC DNA]</scope>
    <source>
        <tissue evidence="1">Roots</tissue>
    </source>
</reference>
<accession>A0AAN7JJ87</accession>